<accession>A0A9P4PMK4</accession>
<reference evidence="2" key="1">
    <citation type="journal article" date="2020" name="Stud. Mycol.">
        <title>101 Dothideomycetes genomes: a test case for predicting lifestyles and emergence of pathogens.</title>
        <authorList>
            <person name="Haridas S."/>
            <person name="Albert R."/>
            <person name="Binder M."/>
            <person name="Bloem J."/>
            <person name="Labutti K."/>
            <person name="Salamov A."/>
            <person name="Andreopoulos B."/>
            <person name="Baker S."/>
            <person name="Barry K."/>
            <person name="Bills G."/>
            <person name="Bluhm B."/>
            <person name="Cannon C."/>
            <person name="Castanera R."/>
            <person name="Culley D."/>
            <person name="Daum C."/>
            <person name="Ezra D."/>
            <person name="Gonzalez J."/>
            <person name="Henrissat B."/>
            <person name="Kuo A."/>
            <person name="Liang C."/>
            <person name="Lipzen A."/>
            <person name="Lutzoni F."/>
            <person name="Magnuson J."/>
            <person name="Mondo S."/>
            <person name="Nolan M."/>
            <person name="Ohm R."/>
            <person name="Pangilinan J."/>
            <person name="Park H.-J."/>
            <person name="Ramirez L."/>
            <person name="Alfaro M."/>
            <person name="Sun H."/>
            <person name="Tritt A."/>
            <person name="Yoshinaga Y."/>
            <person name="Zwiers L.-H."/>
            <person name="Turgeon B."/>
            <person name="Goodwin S."/>
            <person name="Spatafora J."/>
            <person name="Crous P."/>
            <person name="Grigoriev I."/>
        </authorList>
    </citation>
    <scope>NUCLEOTIDE SEQUENCE</scope>
    <source>
        <strain evidence="2">CBS 690.94</strain>
    </source>
</reference>
<protein>
    <submittedName>
        <fullName evidence="2">Uncharacterized protein</fullName>
    </submittedName>
</protein>
<comment type="caution">
    <text evidence="2">The sequence shown here is derived from an EMBL/GenBank/DDBJ whole genome shotgun (WGS) entry which is preliminary data.</text>
</comment>
<proteinExistence type="predicted"/>
<organism evidence="2 3">
    <name type="scientific">Karstenula rhodostoma CBS 690.94</name>
    <dbReference type="NCBI Taxonomy" id="1392251"/>
    <lineage>
        <taxon>Eukaryota</taxon>
        <taxon>Fungi</taxon>
        <taxon>Dikarya</taxon>
        <taxon>Ascomycota</taxon>
        <taxon>Pezizomycotina</taxon>
        <taxon>Dothideomycetes</taxon>
        <taxon>Pleosporomycetidae</taxon>
        <taxon>Pleosporales</taxon>
        <taxon>Massarineae</taxon>
        <taxon>Didymosphaeriaceae</taxon>
        <taxon>Karstenula</taxon>
    </lineage>
</organism>
<keyword evidence="3" id="KW-1185">Reference proteome</keyword>
<gene>
    <name evidence="2" type="ORF">P171DRAFT_471692</name>
</gene>
<dbReference type="EMBL" id="MU001498">
    <property type="protein sequence ID" value="KAF2446053.1"/>
    <property type="molecule type" value="Genomic_DNA"/>
</dbReference>
<dbReference type="Proteomes" id="UP000799764">
    <property type="component" value="Unassembled WGS sequence"/>
</dbReference>
<dbReference type="OrthoDB" id="3681964at2759"/>
<name>A0A9P4PMK4_9PLEO</name>
<dbReference type="AlphaFoldDB" id="A0A9P4PMK4"/>
<evidence type="ECO:0000256" key="1">
    <source>
        <dbReference type="SAM" id="MobiDB-lite"/>
    </source>
</evidence>
<sequence>MSFIAKNLADLPAAVGAQNIAHLPALENLEVMPQNEDVDAFHYRILYGVGKVSTMPLELGNVWIYLVPYANRPHELYSRVFYGQYVGRIVKEHLGPSIAFGNVAIDRRIQALAKYYFLAMMHHRGYEDKELKAPFNICKTLVEDLKVICLDFARQPKAIKLRKEYMNIQEGPPVAGPDSERSCNTASIKTNKIEGPGRVANHMPNTQDDPLPSLGEPSSGLLNNIGEEELNIPNAVTNHMPNTEDDIANPRGAISRASGQHWRSITQHTERSRSEGQYLLPVVRLPRVLSGSRRKMTRSGALVQLERQSTTSPSPAPSLISVTASSITMAATPVVQRTREQDIVHFNWIHTRELALS</sequence>
<feature type="region of interest" description="Disordered" evidence="1">
    <location>
        <begin position="293"/>
        <end position="318"/>
    </location>
</feature>
<evidence type="ECO:0000313" key="2">
    <source>
        <dbReference type="EMBL" id="KAF2446053.1"/>
    </source>
</evidence>
<evidence type="ECO:0000313" key="3">
    <source>
        <dbReference type="Proteomes" id="UP000799764"/>
    </source>
</evidence>